<name>A0A087TJ81_STEMI</name>
<evidence type="ECO:0000313" key="2">
    <source>
        <dbReference type="EMBL" id="KFM65170.1"/>
    </source>
</evidence>
<keyword evidence="1" id="KW-0812">Transmembrane</keyword>
<gene>
    <name evidence="2" type="ORF">X975_23027</name>
</gene>
<sequence>TEIQTIILINIFFLIFYYYVTGCFCSNLQYLFRIPKQTLSTLIPKVLDALWE</sequence>
<reference evidence="2 3" key="1">
    <citation type="submission" date="2013-11" db="EMBL/GenBank/DDBJ databases">
        <title>Genome sequencing of Stegodyphus mimosarum.</title>
        <authorList>
            <person name="Bechsgaard J."/>
        </authorList>
    </citation>
    <scope>NUCLEOTIDE SEQUENCE [LARGE SCALE GENOMIC DNA]</scope>
</reference>
<feature type="transmembrane region" description="Helical" evidence="1">
    <location>
        <begin position="6"/>
        <end position="32"/>
    </location>
</feature>
<feature type="non-terminal residue" evidence="2">
    <location>
        <position position="1"/>
    </location>
</feature>
<keyword evidence="3" id="KW-1185">Reference proteome</keyword>
<accession>A0A087TJ81</accession>
<keyword evidence="1" id="KW-0472">Membrane</keyword>
<dbReference type="Proteomes" id="UP000054359">
    <property type="component" value="Unassembled WGS sequence"/>
</dbReference>
<proteinExistence type="predicted"/>
<dbReference type="AlphaFoldDB" id="A0A087TJ81"/>
<feature type="non-terminal residue" evidence="2">
    <location>
        <position position="52"/>
    </location>
</feature>
<dbReference type="OrthoDB" id="6571700at2759"/>
<evidence type="ECO:0000256" key="1">
    <source>
        <dbReference type="SAM" id="Phobius"/>
    </source>
</evidence>
<protein>
    <submittedName>
        <fullName evidence="2">Uncharacterized protein</fullName>
    </submittedName>
</protein>
<organism evidence="2 3">
    <name type="scientific">Stegodyphus mimosarum</name>
    <name type="common">African social velvet spider</name>
    <dbReference type="NCBI Taxonomy" id="407821"/>
    <lineage>
        <taxon>Eukaryota</taxon>
        <taxon>Metazoa</taxon>
        <taxon>Ecdysozoa</taxon>
        <taxon>Arthropoda</taxon>
        <taxon>Chelicerata</taxon>
        <taxon>Arachnida</taxon>
        <taxon>Araneae</taxon>
        <taxon>Araneomorphae</taxon>
        <taxon>Entelegynae</taxon>
        <taxon>Eresoidea</taxon>
        <taxon>Eresidae</taxon>
        <taxon>Stegodyphus</taxon>
    </lineage>
</organism>
<dbReference type="EMBL" id="KK115465">
    <property type="protein sequence ID" value="KFM65170.1"/>
    <property type="molecule type" value="Genomic_DNA"/>
</dbReference>
<keyword evidence="1" id="KW-1133">Transmembrane helix</keyword>
<evidence type="ECO:0000313" key="3">
    <source>
        <dbReference type="Proteomes" id="UP000054359"/>
    </source>
</evidence>